<name>A0A512N8Y4_9HYPH</name>
<evidence type="ECO:0000256" key="1">
    <source>
        <dbReference type="ARBA" id="ARBA00005896"/>
    </source>
</evidence>
<dbReference type="InterPro" id="IPR051323">
    <property type="entry name" value="AtsK-like"/>
</dbReference>
<dbReference type="AlphaFoldDB" id="A0A512N8Y4"/>
<dbReference type="SUPFAM" id="SSF51197">
    <property type="entry name" value="Clavaminate synthase-like"/>
    <property type="match status" value="1"/>
</dbReference>
<dbReference type="GO" id="GO:0046872">
    <property type="term" value="F:metal ion binding"/>
    <property type="evidence" value="ECO:0007669"/>
    <property type="project" value="UniProtKB-KW"/>
</dbReference>
<dbReference type="InterPro" id="IPR003819">
    <property type="entry name" value="TauD/TfdA-like"/>
</dbReference>
<comment type="caution">
    <text evidence="7">The sequence shown here is derived from an EMBL/GenBank/DDBJ whole genome shotgun (WGS) entry which is preliminary data.</text>
</comment>
<dbReference type="EMBL" id="BKAJ01000034">
    <property type="protein sequence ID" value="GEP55121.1"/>
    <property type="molecule type" value="Genomic_DNA"/>
</dbReference>
<dbReference type="InterPro" id="IPR042098">
    <property type="entry name" value="TauD-like_sf"/>
</dbReference>
<comment type="similarity">
    <text evidence="1">Belongs to the TfdA dioxygenase family.</text>
</comment>
<reference evidence="7 8" key="1">
    <citation type="submission" date="2019-07" db="EMBL/GenBank/DDBJ databases">
        <title>Whole genome shotgun sequence of Reyranella soli NBRC 108950.</title>
        <authorList>
            <person name="Hosoyama A."/>
            <person name="Uohara A."/>
            <person name="Ohji S."/>
            <person name="Ichikawa N."/>
        </authorList>
    </citation>
    <scope>NUCLEOTIDE SEQUENCE [LARGE SCALE GENOMIC DNA]</scope>
    <source>
        <strain evidence="7 8">NBRC 108950</strain>
    </source>
</reference>
<dbReference type="GO" id="GO:0005737">
    <property type="term" value="C:cytoplasm"/>
    <property type="evidence" value="ECO:0007669"/>
    <property type="project" value="TreeGrafter"/>
</dbReference>
<dbReference type="PANTHER" id="PTHR30468:SF1">
    <property type="entry name" value="ALPHA-KETOGLUTARATE-DEPENDENT SULFONATE DIOXYGENASE"/>
    <property type="match status" value="1"/>
</dbReference>
<organism evidence="7 8">
    <name type="scientific">Reyranella soli</name>
    <dbReference type="NCBI Taxonomy" id="1230389"/>
    <lineage>
        <taxon>Bacteria</taxon>
        <taxon>Pseudomonadati</taxon>
        <taxon>Pseudomonadota</taxon>
        <taxon>Alphaproteobacteria</taxon>
        <taxon>Hyphomicrobiales</taxon>
        <taxon>Reyranellaceae</taxon>
        <taxon>Reyranella</taxon>
    </lineage>
</organism>
<proteinExistence type="inferred from homology"/>
<dbReference type="FunFam" id="3.60.130.10:FF:000007">
    <property type="entry name" value="Alpha-ketoglutarate-dependent taurine dioxygenase"/>
    <property type="match status" value="1"/>
</dbReference>
<keyword evidence="3 7" id="KW-0223">Dioxygenase</keyword>
<evidence type="ECO:0000256" key="5">
    <source>
        <dbReference type="ARBA" id="ARBA00023004"/>
    </source>
</evidence>
<evidence type="ECO:0000313" key="8">
    <source>
        <dbReference type="Proteomes" id="UP000321058"/>
    </source>
</evidence>
<keyword evidence="5" id="KW-0408">Iron</keyword>
<gene>
    <name evidence="7" type="ORF">RSO01_22870</name>
</gene>
<protein>
    <submittedName>
        <fullName evidence="7">Taurine dioxygenase</fullName>
    </submittedName>
</protein>
<evidence type="ECO:0000256" key="4">
    <source>
        <dbReference type="ARBA" id="ARBA00023002"/>
    </source>
</evidence>
<dbReference type="Pfam" id="PF02668">
    <property type="entry name" value="TauD"/>
    <property type="match status" value="1"/>
</dbReference>
<keyword evidence="8" id="KW-1185">Reference proteome</keyword>
<dbReference type="Proteomes" id="UP000321058">
    <property type="component" value="Unassembled WGS sequence"/>
</dbReference>
<evidence type="ECO:0000313" key="7">
    <source>
        <dbReference type="EMBL" id="GEP55121.1"/>
    </source>
</evidence>
<dbReference type="Gene3D" id="3.60.130.10">
    <property type="entry name" value="Clavaminate synthase-like"/>
    <property type="match status" value="1"/>
</dbReference>
<sequence length="294" mass="33418">MQGSLRGNAGPRYRHTADESAPYETITIDKLTPIIGAEISGIDLSQPLSNRQHDEVHRALAENLVIFFRDQHITPDQHLAFGRLFGDLHVHPAAPHEPGKPDLMIIHADKDSPRANGEGWHTDVSCDLEPPMGSILYIKTCPPKGGDTLFASMYAAYEALSDRMKTYLEGMTAIHDGEQVYRGLYKNFGVADKPQYPRAEHPVIRTHPVTGKKALYVNRGFTRALVGVPRDEGDGILRYLYEHMENPLFQCRFRWRENSIAFWDNRCVQHRAMWDYWPHTRSGNRVTVAGDKPY</sequence>
<dbReference type="RefSeq" id="WP_147149225.1">
    <property type="nucleotide sequence ID" value="NZ_BKAJ01000034.1"/>
</dbReference>
<evidence type="ECO:0000256" key="2">
    <source>
        <dbReference type="ARBA" id="ARBA00022723"/>
    </source>
</evidence>
<keyword evidence="4" id="KW-0560">Oxidoreductase</keyword>
<dbReference type="OrthoDB" id="7346227at2"/>
<feature type="domain" description="TauD/TfdA-like" evidence="6">
    <location>
        <begin position="28"/>
        <end position="286"/>
    </location>
</feature>
<accession>A0A512N8Y4</accession>
<evidence type="ECO:0000256" key="3">
    <source>
        <dbReference type="ARBA" id="ARBA00022964"/>
    </source>
</evidence>
<keyword evidence="2" id="KW-0479">Metal-binding</keyword>
<dbReference type="PANTHER" id="PTHR30468">
    <property type="entry name" value="ALPHA-KETOGLUTARATE-DEPENDENT SULFONATE DIOXYGENASE"/>
    <property type="match status" value="1"/>
</dbReference>
<dbReference type="GO" id="GO:0006790">
    <property type="term" value="P:sulfur compound metabolic process"/>
    <property type="evidence" value="ECO:0007669"/>
    <property type="project" value="TreeGrafter"/>
</dbReference>
<evidence type="ECO:0000259" key="6">
    <source>
        <dbReference type="Pfam" id="PF02668"/>
    </source>
</evidence>
<dbReference type="GO" id="GO:0000908">
    <property type="term" value="F:taurine dioxygenase activity"/>
    <property type="evidence" value="ECO:0007669"/>
    <property type="project" value="TreeGrafter"/>
</dbReference>